<comment type="caution">
    <text evidence="2">The sequence shown here is derived from an EMBL/GenBank/DDBJ whole genome shotgun (WGS) entry which is preliminary data.</text>
</comment>
<dbReference type="Pfam" id="PF10505">
    <property type="entry name" value="NARG2_C"/>
    <property type="match status" value="1"/>
</dbReference>
<sequence>MSIADKDFLPWVKLSSDRLEKELLAKQQFVPADKAHYPLQLNIKKVSKTVTDEVKERVRKFIPGKVFFPLDVDSSLTKSQQAVCLKVLQMYRSERDFNNLTKIEQENLDVYKKLHSVILEEHAKFSEYVKKDWQKKSDRLENMKNRLFAYTKTLWEKKLEKVIRYPSHYKLHDTICLAYEDPDNHIQVCMQENVHNSGTSKTVILPTLTSKCILSFRNLPSIENYELNSQMPVVSQDGNIVDLLKTNNVDVVLSMSALKRLMDDSNPHCFWNIPVIVRKHKVVLPDGNEQFKKFVFLDKALPMQYPTKFEFSEKCHKELVRTNFSRVFTNSEESNKLNQNVVYNIWNISFNDKENVLMKTKKLNRKINFLLRQKIDGFESLADGKTRPVVLLPKVEYQLEHGANIATKTELVKQWTDLLFRPFSHLYRVRLQGNTSEVVDVESVSLQKINSEAMHHHQYKPFERLGALFTVFTKLLDLECGNYMLHHNERTGAFAEVLIECINTEQNIKLDLTKAYDSNSCCVKVHKNRAWCPIDVNYILPAHATFKRMPGMFKPAVVVYNNKKGVKKKKKGKKRLKPTTGKFP</sequence>
<dbReference type="AlphaFoldDB" id="A0AAN7SPN9"/>
<feature type="domain" description="Little elongation complex subunit 2 C-terminal" evidence="1">
    <location>
        <begin position="332"/>
        <end position="555"/>
    </location>
</feature>
<organism evidence="2 3">
    <name type="scientific">Aquatica leii</name>
    <dbReference type="NCBI Taxonomy" id="1421715"/>
    <lineage>
        <taxon>Eukaryota</taxon>
        <taxon>Metazoa</taxon>
        <taxon>Ecdysozoa</taxon>
        <taxon>Arthropoda</taxon>
        <taxon>Hexapoda</taxon>
        <taxon>Insecta</taxon>
        <taxon>Pterygota</taxon>
        <taxon>Neoptera</taxon>
        <taxon>Endopterygota</taxon>
        <taxon>Coleoptera</taxon>
        <taxon>Polyphaga</taxon>
        <taxon>Elateriformia</taxon>
        <taxon>Elateroidea</taxon>
        <taxon>Lampyridae</taxon>
        <taxon>Luciolinae</taxon>
        <taxon>Aquatica</taxon>
    </lineage>
</organism>
<keyword evidence="3" id="KW-1185">Reference proteome</keyword>
<protein>
    <recommendedName>
        <fullName evidence="1">Little elongation complex subunit 2 C-terminal domain-containing protein</fullName>
    </recommendedName>
</protein>
<evidence type="ECO:0000313" key="2">
    <source>
        <dbReference type="EMBL" id="KAK4876435.1"/>
    </source>
</evidence>
<name>A0AAN7SPN9_9COLE</name>
<reference evidence="3" key="1">
    <citation type="submission" date="2023-01" db="EMBL/GenBank/DDBJ databases">
        <title>Key to firefly adult light organ development and bioluminescence: homeobox transcription factors regulate luciferase expression and transportation to peroxisome.</title>
        <authorList>
            <person name="Fu X."/>
        </authorList>
    </citation>
    <scope>NUCLEOTIDE SEQUENCE [LARGE SCALE GENOMIC DNA]</scope>
</reference>
<dbReference type="InterPro" id="IPR019535">
    <property type="entry name" value="ICE2_C"/>
</dbReference>
<proteinExistence type="predicted"/>
<evidence type="ECO:0000313" key="3">
    <source>
        <dbReference type="Proteomes" id="UP001353858"/>
    </source>
</evidence>
<dbReference type="GO" id="GO:0042796">
    <property type="term" value="P:snRNA transcription by RNA polymerase III"/>
    <property type="evidence" value="ECO:0007669"/>
    <property type="project" value="TreeGrafter"/>
</dbReference>
<dbReference type="GO" id="GO:0042795">
    <property type="term" value="P:snRNA transcription by RNA polymerase II"/>
    <property type="evidence" value="ECO:0007669"/>
    <property type="project" value="TreeGrafter"/>
</dbReference>
<gene>
    <name evidence="2" type="ORF">RN001_012857</name>
</gene>
<dbReference type="PANTHER" id="PTHR14633">
    <property type="entry name" value="LITTLE ELONGATION COMPLEX SUBUNIT 2"/>
    <property type="match status" value="1"/>
</dbReference>
<dbReference type="GO" id="GO:0045945">
    <property type="term" value="P:positive regulation of transcription by RNA polymerase III"/>
    <property type="evidence" value="ECO:0007669"/>
    <property type="project" value="TreeGrafter"/>
</dbReference>
<accession>A0AAN7SPN9</accession>
<dbReference type="PANTHER" id="PTHR14633:SF3">
    <property type="entry name" value="LITTLE ELONGATION COMPLEX SUBUNIT 2"/>
    <property type="match status" value="1"/>
</dbReference>
<dbReference type="Proteomes" id="UP001353858">
    <property type="component" value="Unassembled WGS sequence"/>
</dbReference>
<dbReference type="EMBL" id="JARPUR010000005">
    <property type="protein sequence ID" value="KAK4876435.1"/>
    <property type="molecule type" value="Genomic_DNA"/>
</dbReference>
<dbReference type="GO" id="GO:0008023">
    <property type="term" value="C:transcription elongation factor complex"/>
    <property type="evidence" value="ECO:0007669"/>
    <property type="project" value="InterPro"/>
</dbReference>
<evidence type="ECO:0000259" key="1">
    <source>
        <dbReference type="Pfam" id="PF10505"/>
    </source>
</evidence>